<keyword evidence="11" id="KW-0460">Magnesium</keyword>
<proteinExistence type="inferred from homology"/>
<dbReference type="InterPro" id="IPR033469">
    <property type="entry name" value="CYTH-like_dom_sf"/>
</dbReference>
<keyword evidence="12" id="KW-0007">Acetylation</keyword>
<dbReference type="EMBL" id="DS469698">
    <property type="protein sequence ID" value="EDO35436.1"/>
    <property type="molecule type" value="Genomic_DNA"/>
</dbReference>
<evidence type="ECO:0000256" key="7">
    <source>
        <dbReference type="ARBA" id="ARBA00020088"/>
    </source>
</evidence>
<evidence type="ECO:0000256" key="6">
    <source>
        <dbReference type="ARBA" id="ARBA00012378"/>
    </source>
</evidence>
<comment type="catalytic activity">
    <reaction evidence="13">
        <text>thiamine triphosphate + H2O = thiamine diphosphate + phosphate + H(+)</text>
        <dbReference type="Rhea" id="RHEA:11744"/>
        <dbReference type="ChEBI" id="CHEBI:15377"/>
        <dbReference type="ChEBI" id="CHEBI:15378"/>
        <dbReference type="ChEBI" id="CHEBI:43474"/>
        <dbReference type="ChEBI" id="CHEBI:58937"/>
        <dbReference type="ChEBI" id="CHEBI:58938"/>
        <dbReference type="EC" id="3.6.1.28"/>
    </reaction>
</comment>
<gene>
    <name evidence="15" type="ORF">NEMVEDRAFT_v1g246024</name>
</gene>
<evidence type="ECO:0000313" key="16">
    <source>
        <dbReference type="Proteomes" id="UP000001593"/>
    </source>
</evidence>
<keyword evidence="9" id="KW-0479">Metal-binding</keyword>
<dbReference type="GO" id="GO:0050333">
    <property type="term" value="F:thiamine triphosphate phosphatase activity"/>
    <property type="evidence" value="ECO:0007669"/>
    <property type="project" value="UniProtKB-EC"/>
</dbReference>
<dbReference type="PhylomeDB" id="A7SLG9"/>
<dbReference type="SUPFAM" id="SSF55154">
    <property type="entry name" value="CYTH-like phosphatases"/>
    <property type="match status" value="1"/>
</dbReference>
<dbReference type="AlphaFoldDB" id="A7SLG9"/>
<dbReference type="PANTHER" id="PTHR14586:SF1">
    <property type="entry name" value="THIAMINE-TRIPHOSPHATASE"/>
    <property type="match status" value="1"/>
</dbReference>
<dbReference type="PANTHER" id="PTHR14586">
    <property type="entry name" value="THIAMINE-TRIPHOSPHATASE"/>
    <property type="match status" value="1"/>
</dbReference>
<organism evidence="15 16">
    <name type="scientific">Nematostella vectensis</name>
    <name type="common">Starlet sea anemone</name>
    <dbReference type="NCBI Taxonomy" id="45351"/>
    <lineage>
        <taxon>Eukaryota</taxon>
        <taxon>Metazoa</taxon>
        <taxon>Cnidaria</taxon>
        <taxon>Anthozoa</taxon>
        <taxon>Hexacorallia</taxon>
        <taxon>Actiniaria</taxon>
        <taxon>Edwardsiidae</taxon>
        <taxon>Nematostella</taxon>
    </lineage>
</organism>
<evidence type="ECO:0000256" key="11">
    <source>
        <dbReference type="ARBA" id="ARBA00022842"/>
    </source>
</evidence>
<dbReference type="CDD" id="cd07758">
    <property type="entry name" value="ThTPase"/>
    <property type="match status" value="1"/>
</dbReference>
<dbReference type="InterPro" id="IPR012177">
    <property type="entry name" value="ThTPase_euk"/>
</dbReference>
<evidence type="ECO:0000256" key="3">
    <source>
        <dbReference type="ARBA" id="ARBA00004496"/>
    </source>
</evidence>
<dbReference type="InterPro" id="IPR039582">
    <property type="entry name" value="THTPA"/>
</dbReference>
<evidence type="ECO:0000256" key="2">
    <source>
        <dbReference type="ARBA" id="ARBA00002106"/>
    </source>
</evidence>
<evidence type="ECO:0000256" key="12">
    <source>
        <dbReference type="ARBA" id="ARBA00022990"/>
    </source>
</evidence>
<evidence type="ECO:0000256" key="1">
    <source>
        <dbReference type="ARBA" id="ARBA00001946"/>
    </source>
</evidence>
<dbReference type="KEGG" id="nve:5506847"/>
<comment type="function">
    <text evidence="2">Hydrolase highly specific for thiamine triphosphate (ThTP).</text>
</comment>
<dbReference type="PROSITE" id="PS51707">
    <property type="entry name" value="CYTH"/>
    <property type="match status" value="1"/>
</dbReference>
<keyword evidence="16" id="KW-1185">Reference proteome</keyword>
<dbReference type="EC" id="3.6.1.28" evidence="6"/>
<dbReference type="Gene3D" id="2.40.320.10">
    <property type="entry name" value="Hypothetical Protein Pfu-838710-001"/>
    <property type="match status" value="1"/>
</dbReference>
<evidence type="ECO:0000256" key="5">
    <source>
        <dbReference type="ARBA" id="ARBA00011245"/>
    </source>
</evidence>
<evidence type="ECO:0000256" key="10">
    <source>
        <dbReference type="ARBA" id="ARBA00022801"/>
    </source>
</evidence>
<dbReference type="InParanoid" id="A7SLG9"/>
<comment type="subunit">
    <text evidence="5">Monomer.</text>
</comment>
<evidence type="ECO:0000256" key="9">
    <source>
        <dbReference type="ARBA" id="ARBA00022723"/>
    </source>
</evidence>
<dbReference type="GO" id="GO:0042357">
    <property type="term" value="P:thiamine diphosphate metabolic process"/>
    <property type="evidence" value="ECO:0000318"/>
    <property type="project" value="GO_Central"/>
</dbReference>
<dbReference type="InterPro" id="IPR023577">
    <property type="entry name" value="CYTH_domain"/>
</dbReference>
<reference evidence="15 16" key="1">
    <citation type="journal article" date="2007" name="Science">
        <title>Sea anemone genome reveals ancestral eumetazoan gene repertoire and genomic organization.</title>
        <authorList>
            <person name="Putnam N.H."/>
            <person name="Srivastava M."/>
            <person name="Hellsten U."/>
            <person name="Dirks B."/>
            <person name="Chapman J."/>
            <person name="Salamov A."/>
            <person name="Terry A."/>
            <person name="Shapiro H."/>
            <person name="Lindquist E."/>
            <person name="Kapitonov V.V."/>
            <person name="Jurka J."/>
            <person name="Genikhovich G."/>
            <person name="Grigoriev I.V."/>
            <person name="Lucas S.M."/>
            <person name="Steele R.E."/>
            <person name="Finnerty J.R."/>
            <person name="Technau U."/>
            <person name="Martindale M.Q."/>
            <person name="Rokhsar D.S."/>
        </authorList>
    </citation>
    <scope>NUCLEOTIDE SEQUENCE [LARGE SCALE GENOMIC DNA]</scope>
    <source>
        <strain evidence="16">CH2 X CH6</strain>
    </source>
</reference>
<dbReference type="FunFam" id="2.40.320.10:FF:000015">
    <property type="entry name" value="Predicted protein"/>
    <property type="match status" value="1"/>
</dbReference>
<comment type="similarity">
    <text evidence="4">Belongs to the ThTPase family.</text>
</comment>
<evidence type="ECO:0000256" key="13">
    <source>
        <dbReference type="ARBA" id="ARBA00048194"/>
    </source>
</evidence>
<dbReference type="STRING" id="45351.A7SLG9"/>
<evidence type="ECO:0000313" key="15">
    <source>
        <dbReference type="EMBL" id="EDO35436.1"/>
    </source>
</evidence>
<dbReference type="OMA" id="HWLRHRE"/>
<name>A7SLG9_NEMVE</name>
<accession>A7SLG9</accession>
<protein>
    <recommendedName>
        <fullName evidence="7">Thiamine-triphosphatase</fullName>
        <ecNumber evidence="6">3.6.1.28</ecNumber>
    </recommendedName>
</protein>
<sequence length="206" mass="23817">MSSIATSVLEIEKKFQIPVRFEETLLSNGGKLTERREFQDVYYDLPDNSLTLKGLWLRKRNTKWELKHLNARCDPTISITDKYHETSDETKIMTELSKHVPMATSLDELVSKHCREFASFTTQRTSYQLPNDVRVDLDVASFGYSVGEIEIVIDDETGVSEAEQRLEGLAEKLGINWQKKFPGKVEEFLRLNDPVHLEKLMEKHLL</sequence>
<dbReference type="SMART" id="SM01118">
    <property type="entry name" value="CYTH"/>
    <property type="match status" value="1"/>
</dbReference>
<comment type="cofactor">
    <cofactor evidence="1">
        <name>Mg(2+)</name>
        <dbReference type="ChEBI" id="CHEBI:18420"/>
    </cofactor>
</comment>
<dbReference type="Proteomes" id="UP000001593">
    <property type="component" value="Unassembled WGS sequence"/>
</dbReference>
<dbReference type="Pfam" id="PF01928">
    <property type="entry name" value="CYTH"/>
    <property type="match status" value="1"/>
</dbReference>
<dbReference type="GO" id="GO:0000287">
    <property type="term" value="F:magnesium ion binding"/>
    <property type="evidence" value="ECO:0000318"/>
    <property type="project" value="GO_Central"/>
</dbReference>
<keyword evidence="10" id="KW-0378">Hydrolase</keyword>
<evidence type="ECO:0000256" key="4">
    <source>
        <dbReference type="ARBA" id="ARBA00008181"/>
    </source>
</evidence>
<evidence type="ECO:0000259" key="14">
    <source>
        <dbReference type="PROSITE" id="PS51707"/>
    </source>
</evidence>
<keyword evidence="8" id="KW-0963">Cytoplasm</keyword>
<dbReference type="GO" id="GO:0006772">
    <property type="term" value="P:thiamine metabolic process"/>
    <property type="evidence" value="ECO:0007669"/>
    <property type="project" value="InterPro"/>
</dbReference>
<dbReference type="HOGENOM" id="CLU_105907_0_0_1"/>
<dbReference type="OrthoDB" id="442176at2759"/>
<evidence type="ECO:0000256" key="8">
    <source>
        <dbReference type="ARBA" id="ARBA00022490"/>
    </source>
</evidence>
<dbReference type="eggNOG" id="ENOG502S5G9">
    <property type="taxonomic scope" value="Eukaryota"/>
</dbReference>
<comment type="subcellular location">
    <subcellularLocation>
        <location evidence="3">Cytoplasm</location>
    </subcellularLocation>
</comment>
<feature type="domain" description="CYTH" evidence="14">
    <location>
        <begin position="8"/>
        <end position="191"/>
    </location>
</feature>
<dbReference type="GO" id="GO:0005737">
    <property type="term" value="C:cytoplasm"/>
    <property type="evidence" value="ECO:0007669"/>
    <property type="project" value="UniProtKB-SubCell"/>
</dbReference>